<evidence type="ECO:0000313" key="3">
    <source>
        <dbReference type="Proteomes" id="UP000663181"/>
    </source>
</evidence>
<accession>A0ABX7GSA3</accession>
<evidence type="ECO:0000313" key="2">
    <source>
        <dbReference type="EMBL" id="QRN53174.1"/>
    </source>
</evidence>
<proteinExistence type="predicted"/>
<reference evidence="2 3" key="1">
    <citation type="submission" date="2020-10" db="EMBL/GenBank/DDBJ databases">
        <title>Phylogeny of dyella-like bacteria.</title>
        <authorList>
            <person name="Fu J."/>
        </authorList>
    </citation>
    <scope>NUCLEOTIDE SEQUENCE [LARGE SCALE GENOMIC DNA]</scope>
    <source>
        <strain evidence="2 3">DHOB09</strain>
    </source>
</reference>
<gene>
    <name evidence="2" type="ORF">ISN74_17320</name>
</gene>
<organism evidence="2 3">
    <name type="scientific">Dyella caseinilytica</name>
    <dbReference type="NCBI Taxonomy" id="1849581"/>
    <lineage>
        <taxon>Bacteria</taxon>
        <taxon>Pseudomonadati</taxon>
        <taxon>Pseudomonadota</taxon>
        <taxon>Gammaproteobacteria</taxon>
        <taxon>Lysobacterales</taxon>
        <taxon>Rhodanobacteraceae</taxon>
        <taxon>Dyella</taxon>
    </lineage>
</organism>
<dbReference type="Pfam" id="PF20552">
    <property type="entry name" value="HTH_62"/>
    <property type="match status" value="1"/>
</dbReference>
<dbReference type="Proteomes" id="UP000663181">
    <property type="component" value="Chromosome"/>
</dbReference>
<dbReference type="InterPro" id="IPR046789">
    <property type="entry name" value="HTH_62"/>
</dbReference>
<dbReference type="EMBL" id="CP064030">
    <property type="protein sequence ID" value="QRN53174.1"/>
    <property type="molecule type" value="Genomic_DNA"/>
</dbReference>
<keyword evidence="3" id="KW-1185">Reference proteome</keyword>
<protein>
    <recommendedName>
        <fullName evidence="1">Recombinase-like domain-containing protein</fullName>
    </recommendedName>
</protein>
<evidence type="ECO:0000259" key="1">
    <source>
        <dbReference type="Pfam" id="PF20552"/>
    </source>
</evidence>
<dbReference type="RefSeq" id="WP_188800405.1">
    <property type="nucleotide sequence ID" value="NZ_BMIZ01000002.1"/>
</dbReference>
<sequence length="101" mass="11235">MTQQAFNTYLKTWQRQTPVSTPGAGSIEAVGQWENMVWQTRAREPSEYEQQLVEALEQVFGQGALELSDVVARLNALGMHDHSGHAWTESSFCSAMASLGY</sequence>
<name>A0ABX7GSA3_9GAMM</name>
<feature type="domain" description="Recombinase-like" evidence="1">
    <location>
        <begin position="13"/>
        <end position="101"/>
    </location>
</feature>